<dbReference type="AlphaFoldDB" id="A0A2S2QAK1"/>
<dbReference type="Pfam" id="PF03143">
    <property type="entry name" value="GTP_EFTU_D3"/>
    <property type="match status" value="1"/>
</dbReference>
<evidence type="ECO:0000256" key="8">
    <source>
        <dbReference type="ARBA" id="ARBA00022768"/>
    </source>
</evidence>
<name>A0A2S2QAK1_9HEMI</name>
<reference evidence="18" key="1">
    <citation type="submission" date="2018-04" db="EMBL/GenBank/DDBJ databases">
        <title>Transcriptome assembly of Sipha flava.</title>
        <authorList>
            <person name="Scully E.D."/>
            <person name="Geib S.M."/>
            <person name="Palmer N.A."/>
            <person name="Koch K."/>
            <person name="Bradshaw J."/>
            <person name="Heng-Moss T."/>
            <person name="Sarath G."/>
        </authorList>
    </citation>
    <scope>NUCLEOTIDE SEQUENCE</scope>
</reference>
<evidence type="ECO:0000256" key="11">
    <source>
        <dbReference type="ARBA" id="ARBA00022917"/>
    </source>
</evidence>
<dbReference type="FunFam" id="3.40.50.300:FF:000576">
    <property type="entry name" value="Elongation factor Tu"/>
    <property type="match status" value="1"/>
</dbReference>
<keyword evidence="6" id="KW-0479">Metal-binding</keyword>
<dbReference type="InterPro" id="IPR031157">
    <property type="entry name" value="G_TR_CS"/>
</dbReference>
<evidence type="ECO:0000256" key="2">
    <source>
        <dbReference type="ARBA" id="ARBA00004496"/>
    </source>
</evidence>
<dbReference type="Gene3D" id="3.40.50.300">
    <property type="entry name" value="P-loop containing nucleotide triphosphate hydrolases"/>
    <property type="match status" value="1"/>
</dbReference>
<dbReference type="SUPFAM" id="SSF50447">
    <property type="entry name" value="Translation proteins"/>
    <property type="match status" value="1"/>
</dbReference>
<dbReference type="InterPro" id="IPR009001">
    <property type="entry name" value="Transl_elong_EF1A/Init_IF2_C"/>
</dbReference>
<dbReference type="Pfam" id="PF00009">
    <property type="entry name" value="GTP_EFTU"/>
    <property type="match status" value="1"/>
</dbReference>
<dbReference type="Gene3D" id="2.40.30.10">
    <property type="entry name" value="Translation factors"/>
    <property type="match status" value="2"/>
</dbReference>
<dbReference type="InterPro" id="IPR005225">
    <property type="entry name" value="Small_GTP-bd"/>
</dbReference>
<feature type="domain" description="Tr-type G" evidence="17">
    <location>
        <begin position="77"/>
        <end position="272"/>
    </location>
</feature>
<evidence type="ECO:0000256" key="6">
    <source>
        <dbReference type="ARBA" id="ARBA00022723"/>
    </source>
</evidence>
<protein>
    <recommendedName>
        <fullName evidence="16">Elongation factor Tu</fullName>
    </recommendedName>
</protein>
<dbReference type="InterPro" id="IPR027417">
    <property type="entry name" value="P-loop_NTPase"/>
</dbReference>
<evidence type="ECO:0000256" key="13">
    <source>
        <dbReference type="ARBA" id="ARBA00023128"/>
    </source>
</evidence>
<keyword evidence="7 16" id="KW-0547">Nucleotide-binding</keyword>
<dbReference type="InterPro" id="IPR004160">
    <property type="entry name" value="Transl_elong_EFTu/EF1A_C"/>
</dbReference>
<evidence type="ECO:0000313" key="19">
    <source>
        <dbReference type="Proteomes" id="UP000694846"/>
    </source>
</evidence>
<dbReference type="EMBL" id="GGMS01005564">
    <property type="protein sequence ID" value="MBY74767.1"/>
    <property type="molecule type" value="Transcribed_RNA"/>
</dbReference>
<dbReference type="OrthoDB" id="2067at2759"/>
<dbReference type="Pfam" id="PF03144">
    <property type="entry name" value="GTP_EFTU_D2"/>
    <property type="match status" value="1"/>
</dbReference>
<evidence type="ECO:0000256" key="14">
    <source>
        <dbReference type="ARBA" id="ARBA00023134"/>
    </source>
</evidence>
<dbReference type="PROSITE" id="PS00301">
    <property type="entry name" value="G_TR_1"/>
    <property type="match status" value="1"/>
</dbReference>
<comment type="function">
    <text evidence="16">This protein promotes the GTP-dependent binding of aminoacyl-tRNA to the A-site of ribosomes during protein biosynthesis.</text>
</comment>
<dbReference type="NCBIfam" id="NF009372">
    <property type="entry name" value="PRK12735.1"/>
    <property type="match status" value="1"/>
</dbReference>
<keyword evidence="9" id="KW-0378">Hydrolase</keyword>
<dbReference type="SUPFAM" id="SSF50465">
    <property type="entry name" value="EF-Tu/eEF-1alpha/eIF2-gamma C-terminal domain"/>
    <property type="match status" value="1"/>
</dbReference>
<dbReference type="PROSITE" id="PS51722">
    <property type="entry name" value="G_TR_2"/>
    <property type="match status" value="1"/>
</dbReference>
<dbReference type="GO" id="GO:0070125">
    <property type="term" value="P:mitochondrial translational elongation"/>
    <property type="evidence" value="ECO:0007669"/>
    <property type="project" value="TreeGrafter"/>
</dbReference>
<dbReference type="GO" id="GO:0005525">
    <property type="term" value="F:GTP binding"/>
    <property type="evidence" value="ECO:0007669"/>
    <property type="project" value="UniProtKB-UniRule"/>
</dbReference>
<evidence type="ECO:0000259" key="17">
    <source>
        <dbReference type="PROSITE" id="PS51722"/>
    </source>
</evidence>
<dbReference type="CDD" id="cd03697">
    <property type="entry name" value="EFTU_II"/>
    <property type="match status" value="1"/>
</dbReference>
<dbReference type="GO" id="GO:0003924">
    <property type="term" value="F:GTPase activity"/>
    <property type="evidence" value="ECO:0007669"/>
    <property type="project" value="UniProtKB-UniRule"/>
</dbReference>
<dbReference type="RefSeq" id="XP_025411687.1">
    <property type="nucleotide sequence ID" value="XM_025555902.1"/>
</dbReference>
<dbReference type="InterPro" id="IPR041709">
    <property type="entry name" value="EF-Tu_GTP-bd"/>
</dbReference>
<evidence type="ECO:0000313" key="20">
    <source>
        <dbReference type="RefSeq" id="XP_025411687.1"/>
    </source>
</evidence>
<gene>
    <name evidence="18" type="primary">Tufm</name>
    <name evidence="20" type="synonym">LOC112684396</name>
    <name evidence="18" type="ORF">g.38497</name>
</gene>
<reference evidence="20" key="2">
    <citation type="submission" date="2025-04" db="UniProtKB">
        <authorList>
            <consortium name="RefSeq"/>
        </authorList>
    </citation>
    <scope>IDENTIFICATION</scope>
    <source>
        <tissue evidence="20">Whole body</tissue>
    </source>
</reference>
<evidence type="ECO:0000256" key="15">
    <source>
        <dbReference type="ARBA" id="ARBA00051990"/>
    </source>
</evidence>
<keyword evidence="19" id="KW-1185">Reference proteome</keyword>
<sequence>MATILKTGKLICYTLPKNKSPAHLNRYFQTLHRYNVPLQRCLNDILRKQNAVSVGPVLGRARMYAAPSEKKVFQRSKPHCNIGTIGHVDHGKTTLTAAITKVLSSKKMAKMKQYADIDNAPEEKARGITINVAHVEYETEARHYSHTDCPGHADYIKNMITGTNQMDGAILVVAATDGAMPQTREHLLLAKQIGISHVIVFINKIDAADSEMVELVEMEIRELLTEMGFDGENLPVIKGSALCALEGKEPEIGEKAIATLLDKVDEYVPQPVRDLDKPFMLPVEHVYSIPGRGTVVTGRLERGIIKKGNECEFVGYNKVIKSMITGVEMFHKILEEAQAGDQLGALIKGTKRDDLRRGMVLAKPGTVKMQDFVTTQVYVLNKDEGGNGKPLVPYQQLQMYSKTWDCACQLNIIGKEMVMPGEDCSVELKMIRPMVLEQGQRFTLRVAGVTVGTGVITEVKKRLLEEERRGLLEGKKYREKKKAQSSE</sequence>
<dbReference type="NCBIfam" id="NF000766">
    <property type="entry name" value="PRK00049.1"/>
    <property type="match status" value="1"/>
</dbReference>
<comment type="subcellular location">
    <subcellularLocation>
        <location evidence="2">Cytoplasm</location>
    </subcellularLocation>
    <subcellularLocation>
        <location evidence="1">Mitochondrion</location>
    </subcellularLocation>
</comment>
<keyword evidence="12" id="KW-0809">Transit peptide</keyword>
<keyword evidence="5" id="KW-0963">Cytoplasm</keyword>
<dbReference type="NCBIfam" id="TIGR00485">
    <property type="entry name" value="EF-Tu"/>
    <property type="match status" value="1"/>
</dbReference>
<keyword evidence="13" id="KW-0496">Mitochondrion</keyword>
<dbReference type="InterPro" id="IPR009000">
    <property type="entry name" value="Transl_B-barrel_sf"/>
</dbReference>
<evidence type="ECO:0000256" key="1">
    <source>
        <dbReference type="ARBA" id="ARBA00004173"/>
    </source>
</evidence>
<evidence type="ECO:0000256" key="16">
    <source>
        <dbReference type="RuleBase" id="RU000325"/>
    </source>
</evidence>
<dbReference type="CDD" id="cd01884">
    <property type="entry name" value="EF_Tu"/>
    <property type="match status" value="1"/>
</dbReference>
<dbReference type="InterPro" id="IPR050055">
    <property type="entry name" value="EF-Tu_GTPase"/>
</dbReference>
<dbReference type="PRINTS" id="PR00315">
    <property type="entry name" value="ELONGATNFCT"/>
</dbReference>
<evidence type="ECO:0000256" key="5">
    <source>
        <dbReference type="ARBA" id="ARBA00022490"/>
    </source>
</evidence>
<dbReference type="GO" id="GO:0003746">
    <property type="term" value="F:translation elongation factor activity"/>
    <property type="evidence" value="ECO:0007669"/>
    <property type="project" value="UniProtKB-UniRule"/>
</dbReference>
<dbReference type="InterPro" id="IPR000795">
    <property type="entry name" value="T_Tr_GTP-bd_dom"/>
</dbReference>
<dbReference type="GO" id="GO:0005739">
    <property type="term" value="C:mitochondrion"/>
    <property type="evidence" value="ECO:0007669"/>
    <property type="project" value="UniProtKB-SubCell"/>
</dbReference>
<evidence type="ECO:0000256" key="7">
    <source>
        <dbReference type="ARBA" id="ARBA00022741"/>
    </source>
</evidence>
<dbReference type="Proteomes" id="UP000694846">
    <property type="component" value="Unplaced"/>
</dbReference>
<proteinExistence type="inferred from homology"/>
<evidence type="ECO:0000313" key="18">
    <source>
        <dbReference type="EMBL" id="MBY74767.1"/>
    </source>
</evidence>
<organism evidence="18">
    <name type="scientific">Sipha flava</name>
    <name type="common">yellow sugarcane aphid</name>
    <dbReference type="NCBI Taxonomy" id="143950"/>
    <lineage>
        <taxon>Eukaryota</taxon>
        <taxon>Metazoa</taxon>
        <taxon>Ecdysozoa</taxon>
        <taxon>Arthropoda</taxon>
        <taxon>Hexapoda</taxon>
        <taxon>Insecta</taxon>
        <taxon>Pterygota</taxon>
        <taxon>Neoptera</taxon>
        <taxon>Paraneoptera</taxon>
        <taxon>Hemiptera</taxon>
        <taxon>Sternorrhyncha</taxon>
        <taxon>Aphidomorpha</taxon>
        <taxon>Aphidoidea</taxon>
        <taxon>Aphididae</taxon>
        <taxon>Sipha</taxon>
    </lineage>
</organism>
<dbReference type="PANTHER" id="PTHR43721:SF36">
    <property type="entry name" value="ELONGATION FACTOR TU, MITOCHONDRIAL"/>
    <property type="match status" value="1"/>
</dbReference>
<accession>A0A2S2QAK1</accession>
<dbReference type="PANTHER" id="PTHR43721">
    <property type="entry name" value="ELONGATION FACTOR TU-RELATED"/>
    <property type="match status" value="1"/>
</dbReference>
<evidence type="ECO:0000256" key="9">
    <source>
        <dbReference type="ARBA" id="ARBA00022801"/>
    </source>
</evidence>
<dbReference type="InterPro" id="IPR033720">
    <property type="entry name" value="EFTU_2"/>
</dbReference>
<dbReference type="SUPFAM" id="SSF52540">
    <property type="entry name" value="P-loop containing nucleoside triphosphate hydrolases"/>
    <property type="match status" value="1"/>
</dbReference>
<dbReference type="CDD" id="cd03706">
    <property type="entry name" value="mtEFTU_III"/>
    <property type="match status" value="1"/>
</dbReference>
<comment type="catalytic activity">
    <reaction evidence="15">
        <text>GTP + H2O = GDP + phosphate + H(+)</text>
        <dbReference type="Rhea" id="RHEA:19669"/>
        <dbReference type="ChEBI" id="CHEBI:15377"/>
        <dbReference type="ChEBI" id="CHEBI:15378"/>
        <dbReference type="ChEBI" id="CHEBI:37565"/>
        <dbReference type="ChEBI" id="CHEBI:43474"/>
        <dbReference type="ChEBI" id="CHEBI:58189"/>
        <dbReference type="EC" id="3.6.5.3"/>
    </reaction>
    <physiologicalReaction direction="left-to-right" evidence="15">
        <dbReference type="Rhea" id="RHEA:19670"/>
    </physiologicalReaction>
</comment>
<comment type="subunit">
    <text evidence="4">Monomer.</text>
</comment>
<dbReference type="GO" id="GO:0046872">
    <property type="term" value="F:metal ion binding"/>
    <property type="evidence" value="ECO:0007669"/>
    <property type="project" value="UniProtKB-KW"/>
</dbReference>
<dbReference type="InterPro" id="IPR004161">
    <property type="entry name" value="EFTu-like_2"/>
</dbReference>
<keyword evidence="10" id="KW-0460">Magnesium</keyword>
<evidence type="ECO:0000256" key="3">
    <source>
        <dbReference type="ARBA" id="ARBA00007249"/>
    </source>
</evidence>
<keyword evidence="8 16" id="KW-0251">Elongation factor</keyword>
<keyword evidence="14 16" id="KW-0342">GTP-binding</keyword>
<dbReference type="NCBIfam" id="NF009373">
    <property type="entry name" value="PRK12736.1"/>
    <property type="match status" value="1"/>
</dbReference>
<dbReference type="NCBIfam" id="TIGR00231">
    <property type="entry name" value="small_GTP"/>
    <property type="match status" value="1"/>
</dbReference>
<dbReference type="FunFam" id="2.40.30.10:FF:000001">
    <property type="entry name" value="Elongation factor Tu"/>
    <property type="match status" value="1"/>
</dbReference>
<evidence type="ECO:0000256" key="10">
    <source>
        <dbReference type="ARBA" id="ARBA00022842"/>
    </source>
</evidence>
<comment type="similarity">
    <text evidence="3 16">Belongs to the TRAFAC class translation factor GTPase superfamily. Classic translation factor GTPase family. EF-Tu/EF-1A subfamily.</text>
</comment>
<evidence type="ECO:0000256" key="12">
    <source>
        <dbReference type="ARBA" id="ARBA00022946"/>
    </source>
</evidence>
<keyword evidence="11" id="KW-0648">Protein biosynthesis</keyword>
<evidence type="ECO:0000256" key="4">
    <source>
        <dbReference type="ARBA" id="ARBA00011245"/>
    </source>
</evidence>
<dbReference type="InterPro" id="IPR004541">
    <property type="entry name" value="Transl_elong_EFTu/EF1A_bac/org"/>
</dbReference>